<organism evidence="2 3">
    <name type="scientific">Steinernema carpocapsae</name>
    <name type="common">Entomopathogenic nematode</name>
    <dbReference type="NCBI Taxonomy" id="34508"/>
    <lineage>
        <taxon>Eukaryota</taxon>
        <taxon>Metazoa</taxon>
        <taxon>Ecdysozoa</taxon>
        <taxon>Nematoda</taxon>
        <taxon>Chromadorea</taxon>
        <taxon>Rhabditida</taxon>
        <taxon>Tylenchina</taxon>
        <taxon>Panagrolaimomorpha</taxon>
        <taxon>Strongyloidoidea</taxon>
        <taxon>Steinernematidae</taxon>
        <taxon>Steinernema</taxon>
    </lineage>
</organism>
<dbReference type="GO" id="GO:0000175">
    <property type="term" value="F:3'-5'-RNA exonuclease activity"/>
    <property type="evidence" value="ECO:0007669"/>
    <property type="project" value="InterPro"/>
</dbReference>
<dbReference type="Proteomes" id="UP000298663">
    <property type="component" value="Unassembled WGS sequence"/>
</dbReference>
<dbReference type="GO" id="GO:0005730">
    <property type="term" value="C:nucleolus"/>
    <property type="evidence" value="ECO:0007669"/>
    <property type="project" value="TreeGrafter"/>
</dbReference>
<dbReference type="InterPro" id="IPR045092">
    <property type="entry name" value="Rrp6-like"/>
</dbReference>
<dbReference type="SUPFAM" id="SSF53098">
    <property type="entry name" value="Ribonuclease H-like"/>
    <property type="match status" value="3"/>
</dbReference>
<dbReference type="PANTHER" id="PTHR12124:SF47">
    <property type="entry name" value="EXOSOME COMPONENT 10"/>
    <property type="match status" value="1"/>
</dbReference>
<dbReference type="GO" id="GO:0071035">
    <property type="term" value="P:nuclear polyadenylation-dependent rRNA catabolic process"/>
    <property type="evidence" value="ECO:0007669"/>
    <property type="project" value="TreeGrafter"/>
</dbReference>
<dbReference type="GO" id="GO:0071036">
    <property type="term" value="P:nuclear polyadenylation-dependent snoRNA catabolic process"/>
    <property type="evidence" value="ECO:0007669"/>
    <property type="project" value="TreeGrafter"/>
</dbReference>
<reference evidence="2 3" key="1">
    <citation type="journal article" date="2015" name="Genome Biol.">
        <title>Comparative genomics of Steinernema reveals deeply conserved gene regulatory networks.</title>
        <authorList>
            <person name="Dillman A.R."/>
            <person name="Macchietto M."/>
            <person name="Porter C.F."/>
            <person name="Rogers A."/>
            <person name="Williams B."/>
            <person name="Antoshechkin I."/>
            <person name="Lee M.M."/>
            <person name="Goodwin Z."/>
            <person name="Lu X."/>
            <person name="Lewis E.E."/>
            <person name="Goodrich-Blair H."/>
            <person name="Stock S.P."/>
            <person name="Adams B.J."/>
            <person name="Sternberg P.W."/>
            <person name="Mortazavi A."/>
        </authorList>
    </citation>
    <scope>NUCLEOTIDE SEQUENCE [LARGE SCALE GENOMIC DNA]</scope>
    <source>
        <strain evidence="2 3">ALL</strain>
    </source>
</reference>
<dbReference type="STRING" id="34508.A0A4U5NIX7"/>
<dbReference type="GO" id="GO:0071044">
    <property type="term" value="P:histone mRNA catabolic process"/>
    <property type="evidence" value="ECO:0007669"/>
    <property type="project" value="TreeGrafter"/>
</dbReference>
<reference evidence="2 3" key="2">
    <citation type="journal article" date="2019" name="G3 (Bethesda)">
        <title>Hybrid Assembly of the Genome of the Entomopathogenic Nematode Steinernema carpocapsae Identifies the X-Chromosome.</title>
        <authorList>
            <person name="Serra L."/>
            <person name="Macchietto M."/>
            <person name="Macias-Munoz A."/>
            <person name="McGill C.J."/>
            <person name="Rodriguez I.M."/>
            <person name="Rodriguez B."/>
            <person name="Murad R."/>
            <person name="Mortazavi A."/>
        </authorList>
    </citation>
    <scope>NUCLEOTIDE SEQUENCE [LARGE SCALE GENOMIC DNA]</scope>
    <source>
        <strain evidence="2 3">ALL</strain>
    </source>
</reference>
<dbReference type="GO" id="GO:0071051">
    <property type="term" value="P:poly(A)-dependent snoRNA 3'-end processing"/>
    <property type="evidence" value="ECO:0007669"/>
    <property type="project" value="TreeGrafter"/>
</dbReference>
<evidence type="ECO:0000313" key="3">
    <source>
        <dbReference type="Proteomes" id="UP000298663"/>
    </source>
</evidence>
<proteinExistence type="predicted"/>
<dbReference type="GO" id="GO:0071038">
    <property type="term" value="P:TRAMP-dependent tRNA surveillance pathway"/>
    <property type="evidence" value="ECO:0007669"/>
    <property type="project" value="TreeGrafter"/>
</dbReference>
<evidence type="ECO:0000313" key="2">
    <source>
        <dbReference type="EMBL" id="TKR82750.1"/>
    </source>
</evidence>
<comment type="caution">
    <text evidence="2">The sequence shown here is derived from an EMBL/GenBank/DDBJ whole genome shotgun (WGS) entry which is preliminary data.</text>
</comment>
<dbReference type="GO" id="GO:0071040">
    <property type="term" value="P:nuclear polyadenylation-dependent antisense transcript catabolic process"/>
    <property type="evidence" value="ECO:0007669"/>
    <property type="project" value="TreeGrafter"/>
</dbReference>
<keyword evidence="3" id="KW-1185">Reference proteome</keyword>
<dbReference type="EMBL" id="AZBU02000004">
    <property type="protein sequence ID" value="TKR82750.1"/>
    <property type="molecule type" value="Genomic_DNA"/>
</dbReference>
<dbReference type="SMART" id="SM00474">
    <property type="entry name" value="35EXOc"/>
    <property type="match status" value="1"/>
</dbReference>
<gene>
    <name evidence="2" type="ORF">L596_016430</name>
</gene>
<accession>A0A4U5NIX7</accession>
<dbReference type="InterPro" id="IPR012337">
    <property type="entry name" value="RNaseH-like_sf"/>
</dbReference>
<dbReference type="GO" id="GO:0000467">
    <property type="term" value="P:exonucleolytic trimming to generate mature 3'-end of 5.8S rRNA from tricistronic rRNA transcript (SSU-rRNA, 5.8S rRNA, LSU-rRNA)"/>
    <property type="evidence" value="ECO:0007669"/>
    <property type="project" value="InterPro"/>
</dbReference>
<dbReference type="GO" id="GO:0071039">
    <property type="term" value="P:nuclear polyadenylation-dependent CUT catabolic process"/>
    <property type="evidence" value="ECO:0007669"/>
    <property type="project" value="TreeGrafter"/>
</dbReference>
<dbReference type="PANTHER" id="PTHR12124">
    <property type="entry name" value="POLYMYOSITIS/SCLERODERMA AUTOANTIGEN-RELATED"/>
    <property type="match status" value="1"/>
</dbReference>
<feature type="domain" description="3'-5' exonuclease" evidence="1">
    <location>
        <begin position="111"/>
        <end position="277"/>
    </location>
</feature>
<dbReference type="GO" id="GO:0071037">
    <property type="term" value="P:nuclear polyadenylation-dependent snRNA catabolic process"/>
    <property type="evidence" value="ECO:0007669"/>
    <property type="project" value="TreeGrafter"/>
</dbReference>
<dbReference type="GO" id="GO:0003727">
    <property type="term" value="F:single-stranded RNA binding"/>
    <property type="evidence" value="ECO:0007669"/>
    <property type="project" value="TreeGrafter"/>
</dbReference>
<protein>
    <recommendedName>
        <fullName evidence="1">3'-5' exonuclease domain-containing protein</fullName>
    </recommendedName>
</protein>
<dbReference type="InterPro" id="IPR002562">
    <property type="entry name" value="3'-5'_exonuclease_dom"/>
</dbReference>
<sequence>MGHMHRHHLLAANQMEPEGTEFSEDKRNRGIPEFRCKAYCSRGIAFAGFRPCWEVATFDRLISRIFTCLGGLETSLAVENITVNGLFMVLIIHLTMDSFPKTVKPFKLEEVNLITSKSQLEALVTILNQQTKFALDVEFAGSGDFTCLVQISTEDADYIIDPFALDKDDMSLLKEPFSNPKIFKVVHSPSSDKKALYKDFGLRLAEVVDTKRKMKYLRLDPPSLQHLVKLCCGMDLDKNCKRDNWTVRPLSEANIEYAAKDTHFLLFCAEWLQENIERRKQKWKKREREAVHLVNAKEELESLAGLLNTQTAFTFFQEQKTMRISTKTADFLVDCDFLQAEIKLIRSPFENDKVVKVIFSHGKGRVRYLQKIGLQIRNIFSLEDALTMLNLPCQNWSYLASLHCKVTQLKRNHCVLQLYDHLKKRIAEKDDFLPLNPFVFEEIVMVKTKTELEELVHNLENKVEIAVDLEHEYIDGENDQKSCRMISIVQISTRTKNYVIDALLLKDDLHLLEELFGNEAVQVVHFSGKVSSGQWSSSRIEERC</sequence>
<dbReference type="InterPro" id="IPR036397">
    <property type="entry name" value="RNaseH_sf"/>
</dbReference>
<dbReference type="AlphaFoldDB" id="A0A4U5NIX7"/>
<dbReference type="Gene3D" id="3.30.420.10">
    <property type="entry name" value="Ribonuclease H-like superfamily/Ribonuclease H"/>
    <property type="match status" value="3"/>
</dbReference>
<dbReference type="Pfam" id="PF01612">
    <property type="entry name" value="DNA_pol_A_exo1"/>
    <property type="match status" value="2"/>
</dbReference>
<name>A0A4U5NIX7_STECR</name>
<dbReference type="GO" id="GO:0000176">
    <property type="term" value="C:nuclear exosome (RNase complex)"/>
    <property type="evidence" value="ECO:0007669"/>
    <property type="project" value="TreeGrafter"/>
</dbReference>
<evidence type="ECO:0000259" key="1">
    <source>
        <dbReference type="SMART" id="SM00474"/>
    </source>
</evidence>
<dbReference type="OrthoDB" id="2250022at2759"/>